<name>A0A966DTZ8_9SPHI</name>
<gene>
    <name evidence="2" type="ORF">GSY63_20945</name>
</gene>
<reference evidence="2" key="2">
    <citation type="submission" date="2020-10" db="EMBL/GenBank/DDBJ databases">
        <title>Mucilaginibacter sp. nov., isolated from soil.</title>
        <authorList>
            <person name="Jeon C.O."/>
        </authorList>
    </citation>
    <scope>NUCLEOTIDE SEQUENCE</scope>
    <source>
        <strain evidence="2">R11</strain>
    </source>
</reference>
<organism evidence="2 3">
    <name type="scientific">Mucilaginibacter agri</name>
    <dbReference type="NCBI Taxonomy" id="2695265"/>
    <lineage>
        <taxon>Bacteria</taxon>
        <taxon>Pseudomonadati</taxon>
        <taxon>Bacteroidota</taxon>
        <taxon>Sphingobacteriia</taxon>
        <taxon>Sphingobacteriales</taxon>
        <taxon>Sphingobacteriaceae</taxon>
        <taxon>Mucilaginibacter</taxon>
    </lineage>
</organism>
<evidence type="ECO:0000313" key="2">
    <source>
        <dbReference type="EMBL" id="NCD71843.1"/>
    </source>
</evidence>
<proteinExistence type="predicted"/>
<dbReference type="InterPro" id="IPR041304">
    <property type="entry name" value="AbiTii"/>
</dbReference>
<reference evidence="2" key="1">
    <citation type="submission" date="2020-01" db="EMBL/GenBank/DDBJ databases">
        <authorList>
            <person name="Seo Y.L."/>
        </authorList>
    </citation>
    <scope>NUCLEOTIDE SEQUENCE</scope>
    <source>
        <strain evidence="2">R11</strain>
    </source>
</reference>
<dbReference type="Pfam" id="PF18864">
    <property type="entry name" value="AbiTii"/>
    <property type="match status" value="1"/>
</dbReference>
<comment type="caution">
    <text evidence="2">The sequence shown here is derived from an EMBL/GenBank/DDBJ whole genome shotgun (WGS) entry which is preliminary data.</text>
</comment>
<evidence type="ECO:0000259" key="1">
    <source>
        <dbReference type="Pfam" id="PF18864"/>
    </source>
</evidence>
<keyword evidence="3" id="KW-1185">Reference proteome</keyword>
<sequence length="307" mass="33774">MQLIEIITNELTDVDLSLTSPLLKTKLLASRIGNQELLAWVSNELNGYKKQSDLPDYRKTTGEIVGDYINGTNIINNHVLPIPSFDSSFDDQIRAFELFDGIEPLEQMATLYTDSLLKPFTQGQVTIFQNLLIKHVNTFGNFSLMSAGVRVPAGALKRVLNAVRNQLLDFMIALETEFGLEVKIETLQSNKQKITTIMNTTINTNGDGNLVNTGTGANITFSATINKGNQEALKKALLENEVHVSDAEDLLAVIDTESPLSSTEFGPKVTQWVYKMIGKAMDNSWKIGVSAAGGVLGKLICHYYGLQ</sequence>
<dbReference type="AlphaFoldDB" id="A0A966DTZ8"/>
<feature type="domain" description="AbiTii" evidence="1">
    <location>
        <begin position="2"/>
        <end position="199"/>
    </location>
</feature>
<evidence type="ECO:0000313" key="3">
    <source>
        <dbReference type="Proteomes" id="UP000638732"/>
    </source>
</evidence>
<dbReference type="EMBL" id="WWEO01000045">
    <property type="protein sequence ID" value="NCD71843.1"/>
    <property type="molecule type" value="Genomic_DNA"/>
</dbReference>
<dbReference type="Proteomes" id="UP000638732">
    <property type="component" value="Unassembled WGS sequence"/>
</dbReference>
<dbReference type="RefSeq" id="WP_166587819.1">
    <property type="nucleotide sequence ID" value="NZ_WWEO01000045.1"/>
</dbReference>
<accession>A0A966DTZ8</accession>
<protein>
    <recommendedName>
        <fullName evidence="1">AbiTii domain-containing protein</fullName>
    </recommendedName>
</protein>